<evidence type="ECO:0000256" key="1">
    <source>
        <dbReference type="SAM" id="MobiDB-lite"/>
    </source>
</evidence>
<sequence length="1235" mass="128833">MRAASAGALALLLLGVLASARDSAFRAERRGARTGSSQQTLGPVEGIAKAIAGVAAAITGNAGASDESEAQHEAKAAQDEAVSSNPLRLRSMSARSSRSAALRAGLQAALPAHLPRDEASCPPPGAALTPAEAAAYPPACGLSTSNVTRDVRIGYREWLLPFTASPTTDKAFAPTSSDPRPHLAPEDVVRIADERPLDQDATSAMVPSGLALLHGFPGPTGETLPVWGTNLERLPAFCSVERGSARVRTSKDARPALRDGDTVVLSQQLDGRVVVAGSISEEGFDLAEPVTRFTGEALPCWRVVPGKGPRSQVLPPDLGGVIASIKGEADAEFGGAGIDGALLPGLLLPTRDQTKVGTTEDLRPYLFPLAVLRVGPTYPHVVAPAPGVRSDALNILARWRPDSAKLPGYLTGYRVLPGLASAVRGRRCMKVTSDVRTILGPGDIIMVDRTARLVVAFSRPSGKAARGELLEGDGPTVTADTVCLSHPYQGETAENRAWFFHDGRRLVPPAVMRLAVTPGSADAVPVGADGKPGPDPRGTLVAGDELKLFCDGADDDVAGFVEPRTVWSTARRVIVAGEDTAPVTRHGIALSEPFEDASAADSSSSGSGLQGAAASLLQADATALATTGAPAGAGGGKPLVCLVLREGRRLLPGTATVTHGTAVYETSADLRDLLAAGDVIQAGIYRETAVAGGTAPSAAMTGVAGDVRLPVARSTLQTLAAHEGKTEAKLTLAAKDYRRLPCNVSVVHGSKEITTLCDMTDVLLGVGTLRVGVYRRLTMGDPVGLTPTTALLRVPYPGPTRKDVPAYASTRDAGPSSAFEDVAYGRLPGCAHVIHGSPYITTTSDLTQFVTVGDALRIGTRRLLVVASPPAPRSIRLTVPWPGPTAQCLPTSRMYRRLELPGRLDCSEGQPDCVTSQDTRGAVAVGEVIVIVSRSSASGAQPRVSEATGTPLAPNEREYTVVTPFTDRALTLSEAYTGPTEKAMPAYRVLFGSGAGVLLPGHVAVSKGSPYARTSEDVSGSVRAGERLRIGLREFTAVEPITPSGLTLSEAYPGTTADGLKAFNLGRTQRQASLEALAALKLRCRSIYCLAKIEQLERGTPSDLTRSLTAGKAPRAVLAALASDQSAVPYVPTPEEYARGAFTADATTKAILASDEDDREDVEREWQRWFRDAASTARKDEAAADAASQERELGGAASGLPPPHLFEPGGKLTEQDAADGAEARVAETWGKPERP</sequence>
<dbReference type="AlphaFoldDB" id="A0A5A8CKP1"/>
<accession>A0A5A8CKP1</accession>
<feature type="chain" id="PRO_5023108755" description="Hint domain-containing protein" evidence="2">
    <location>
        <begin position="21"/>
        <end position="1235"/>
    </location>
</feature>
<name>A0A5A8CKP1_CAFRO</name>
<keyword evidence="4" id="KW-1185">Reference proteome</keyword>
<protein>
    <recommendedName>
        <fullName evidence="5">Hint domain-containing protein</fullName>
    </recommendedName>
</protein>
<dbReference type="EMBL" id="VLTN01000015">
    <property type="protein sequence ID" value="KAA0153662.1"/>
    <property type="molecule type" value="Genomic_DNA"/>
</dbReference>
<feature type="compositionally biased region" description="Basic and acidic residues" evidence="1">
    <location>
        <begin position="1177"/>
        <end position="1193"/>
    </location>
</feature>
<gene>
    <name evidence="3" type="ORF">FNF29_03050</name>
</gene>
<evidence type="ECO:0000313" key="4">
    <source>
        <dbReference type="Proteomes" id="UP000323011"/>
    </source>
</evidence>
<keyword evidence="2" id="KW-0732">Signal</keyword>
<dbReference type="Proteomes" id="UP000323011">
    <property type="component" value="Unassembled WGS sequence"/>
</dbReference>
<evidence type="ECO:0008006" key="5">
    <source>
        <dbReference type="Google" id="ProtNLM"/>
    </source>
</evidence>
<comment type="caution">
    <text evidence="3">The sequence shown here is derived from an EMBL/GenBank/DDBJ whole genome shotgun (WGS) entry which is preliminary data.</text>
</comment>
<proteinExistence type="predicted"/>
<evidence type="ECO:0000256" key="2">
    <source>
        <dbReference type="SAM" id="SignalP"/>
    </source>
</evidence>
<organism evidence="3 4">
    <name type="scientific">Cafeteria roenbergensis</name>
    <name type="common">Marine flagellate</name>
    <dbReference type="NCBI Taxonomy" id="33653"/>
    <lineage>
        <taxon>Eukaryota</taxon>
        <taxon>Sar</taxon>
        <taxon>Stramenopiles</taxon>
        <taxon>Bigyra</taxon>
        <taxon>Opalozoa</taxon>
        <taxon>Bicosoecida</taxon>
        <taxon>Cafeteriaceae</taxon>
        <taxon>Cafeteria</taxon>
    </lineage>
</organism>
<evidence type="ECO:0000313" key="3">
    <source>
        <dbReference type="EMBL" id="KAA0153662.1"/>
    </source>
</evidence>
<feature type="region of interest" description="Disordered" evidence="1">
    <location>
        <begin position="1177"/>
        <end position="1235"/>
    </location>
</feature>
<reference evidence="3 4" key="1">
    <citation type="submission" date="2019-07" db="EMBL/GenBank/DDBJ databases">
        <title>Genomes of Cafeteria roenbergensis.</title>
        <authorList>
            <person name="Fischer M.G."/>
            <person name="Hackl T."/>
            <person name="Roman M."/>
        </authorList>
    </citation>
    <scope>NUCLEOTIDE SEQUENCE [LARGE SCALE GENOMIC DNA]</scope>
    <source>
        <strain evidence="3 4">BVI</strain>
    </source>
</reference>
<feature type="compositionally biased region" description="Basic and acidic residues" evidence="1">
    <location>
        <begin position="1221"/>
        <end position="1235"/>
    </location>
</feature>
<feature type="signal peptide" evidence="2">
    <location>
        <begin position="1"/>
        <end position="20"/>
    </location>
</feature>